<keyword evidence="2 5" id="KW-0808">Transferase</keyword>
<dbReference type="AlphaFoldDB" id="A0A0F7KQN0"/>
<proteinExistence type="predicted"/>
<dbReference type="SUPFAM" id="SSF53756">
    <property type="entry name" value="UDP-Glycosyltransferase/glycogen phosphorylase"/>
    <property type="match status" value="1"/>
</dbReference>
<dbReference type="OrthoDB" id="9790710at2"/>
<dbReference type="PANTHER" id="PTHR12526:SF510">
    <property type="entry name" value="D-INOSITOL 3-PHOSPHATE GLYCOSYLTRANSFERASE"/>
    <property type="match status" value="1"/>
</dbReference>
<evidence type="ECO:0000313" key="6">
    <source>
        <dbReference type="Proteomes" id="UP000034392"/>
    </source>
</evidence>
<dbReference type="PATRIC" id="fig|1267766.3.peg.1826"/>
<evidence type="ECO:0000259" key="4">
    <source>
        <dbReference type="Pfam" id="PF13439"/>
    </source>
</evidence>
<dbReference type="RefSeq" id="WP_046903547.1">
    <property type="nucleotide sequence ID" value="NZ_CP011452.2"/>
</dbReference>
<dbReference type="EC" id="2.4.-.-" evidence="5"/>
<dbReference type="Gene3D" id="3.40.50.2000">
    <property type="entry name" value="Glycogen Phosphorylase B"/>
    <property type="match status" value="2"/>
</dbReference>
<feature type="domain" description="Glycosyltransferase subfamily 4-like N-terminal" evidence="4">
    <location>
        <begin position="13"/>
        <end position="154"/>
    </location>
</feature>
<name>A0A0F7KQN0_9SPHN</name>
<dbReference type="Proteomes" id="UP000034392">
    <property type="component" value="Chromosome"/>
</dbReference>
<organism evidence="5 6">
    <name type="scientific">Croceibacterium atlanticum</name>
    <dbReference type="NCBI Taxonomy" id="1267766"/>
    <lineage>
        <taxon>Bacteria</taxon>
        <taxon>Pseudomonadati</taxon>
        <taxon>Pseudomonadota</taxon>
        <taxon>Alphaproteobacteria</taxon>
        <taxon>Sphingomonadales</taxon>
        <taxon>Erythrobacteraceae</taxon>
        <taxon>Croceibacterium</taxon>
    </lineage>
</organism>
<dbReference type="Pfam" id="PF00534">
    <property type="entry name" value="Glycos_transf_1"/>
    <property type="match status" value="1"/>
</dbReference>
<gene>
    <name evidence="5" type="primary">epsD</name>
    <name evidence="5" type="ORF">WYH_01807</name>
</gene>
<feature type="domain" description="Glycosyl transferase family 1" evidence="3">
    <location>
        <begin position="183"/>
        <end position="336"/>
    </location>
</feature>
<evidence type="ECO:0000259" key="3">
    <source>
        <dbReference type="Pfam" id="PF00534"/>
    </source>
</evidence>
<dbReference type="InterPro" id="IPR028098">
    <property type="entry name" value="Glyco_trans_4-like_N"/>
</dbReference>
<dbReference type="KEGG" id="aay:WYH_01807"/>
<evidence type="ECO:0000313" key="5">
    <source>
        <dbReference type="EMBL" id="AKH42843.1"/>
    </source>
</evidence>
<keyword evidence="1 5" id="KW-0328">Glycosyltransferase</keyword>
<accession>A0A0F7KQN0</accession>
<sequence>MKIVSLITTFTSGGAEVLVSNLSGAFSAAGHDSLVVALCPASIVGNDTRTETEQRARIEAAGGRTGILSTGDRRNLIGGAIAMRRLLRREKPDVIHAHTIRAILLLALAGVSVPVVATHHNSRLSFPPMLFRLLGKTVSAYVGISDECCDLLASKTGTEIVKIVNATGPGFLADGPRKTMGSPAELLAVGALTDQKNYPMMIEAAAMARAKCPDRPFRLRVAGNGAIRAALQEKIDSLGAGQVVTLLGDCNNVAELMREADIFVNASHYEGMPIAMLEALQSALPVVATNVAGTRELVRDGENGILAKPGDAAIFADAICRMLSSPQDYAKMSAAALEEGRKYRLDYCAGAHLQLYERLAKA</sequence>
<protein>
    <submittedName>
        <fullName evidence="5">Glycosyltransferase EpsD</fullName>
        <ecNumber evidence="5">2.4.-.-</ecNumber>
    </submittedName>
</protein>
<dbReference type="STRING" id="1267766.WYH_01807"/>
<evidence type="ECO:0000256" key="2">
    <source>
        <dbReference type="ARBA" id="ARBA00022679"/>
    </source>
</evidence>
<dbReference type="Pfam" id="PF13439">
    <property type="entry name" value="Glyco_transf_4"/>
    <property type="match status" value="1"/>
</dbReference>
<dbReference type="EMBL" id="CP011452">
    <property type="protein sequence ID" value="AKH42843.1"/>
    <property type="molecule type" value="Genomic_DNA"/>
</dbReference>
<reference evidence="5" key="1">
    <citation type="submission" date="2015-05" db="EMBL/GenBank/DDBJ databases">
        <title>The complete genome of Altererythrobacter atlanticus strain 26DY36.</title>
        <authorList>
            <person name="Wu Y.-H."/>
            <person name="Cheng H."/>
            <person name="Wu X.-W."/>
        </authorList>
    </citation>
    <scope>NUCLEOTIDE SEQUENCE [LARGE SCALE GENOMIC DNA]</scope>
    <source>
        <strain evidence="5">26DY36</strain>
    </source>
</reference>
<evidence type="ECO:0000256" key="1">
    <source>
        <dbReference type="ARBA" id="ARBA00022676"/>
    </source>
</evidence>
<dbReference type="PANTHER" id="PTHR12526">
    <property type="entry name" value="GLYCOSYLTRANSFERASE"/>
    <property type="match status" value="1"/>
</dbReference>
<dbReference type="InterPro" id="IPR001296">
    <property type="entry name" value="Glyco_trans_1"/>
</dbReference>
<dbReference type="GO" id="GO:0016757">
    <property type="term" value="F:glycosyltransferase activity"/>
    <property type="evidence" value="ECO:0007669"/>
    <property type="project" value="UniProtKB-KW"/>
</dbReference>
<keyword evidence="6" id="KW-1185">Reference proteome</keyword>
<dbReference type="CDD" id="cd03811">
    <property type="entry name" value="GT4_GT28_WabH-like"/>
    <property type="match status" value="1"/>
</dbReference>